<evidence type="ECO:0000313" key="2">
    <source>
        <dbReference type="Proteomes" id="UP001595647"/>
    </source>
</evidence>
<dbReference type="SUPFAM" id="SSF109604">
    <property type="entry name" value="HD-domain/PDEase-like"/>
    <property type="match status" value="1"/>
</dbReference>
<reference evidence="2" key="1">
    <citation type="journal article" date="2019" name="Int. J. Syst. Evol. Microbiol.">
        <title>The Global Catalogue of Microorganisms (GCM) 10K type strain sequencing project: providing services to taxonomists for standard genome sequencing and annotation.</title>
        <authorList>
            <consortium name="The Broad Institute Genomics Platform"/>
            <consortium name="The Broad Institute Genome Sequencing Center for Infectious Disease"/>
            <person name="Wu L."/>
            <person name="Ma J."/>
        </authorList>
    </citation>
    <scope>NUCLEOTIDE SEQUENCE [LARGE SCALE GENOMIC DNA]</scope>
    <source>
        <strain evidence="2">KCTC 52231</strain>
    </source>
</reference>
<gene>
    <name evidence="1" type="ORF">ACFOHV_07265</name>
</gene>
<dbReference type="Gene3D" id="1.10.3210.10">
    <property type="entry name" value="Hypothetical protein af1432"/>
    <property type="match status" value="1"/>
</dbReference>
<dbReference type="EMBL" id="JBHRTG010000007">
    <property type="protein sequence ID" value="MFC3163076.1"/>
    <property type="molecule type" value="Genomic_DNA"/>
</dbReference>
<name>A0ABV7I099_9HYPH</name>
<comment type="caution">
    <text evidence="1">The sequence shown here is derived from an EMBL/GenBank/DDBJ whole genome shotgun (WGS) entry which is preliminary data.</text>
</comment>
<evidence type="ECO:0000313" key="1">
    <source>
        <dbReference type="EMBL" id="MFC3163076.1"/>
    </source>
</evidence>
<accession>A0ABV7I099</accession>
<sequence>MNDTRIGGWIQTYTGKRFYPLDARHDEVDIRDIAHALSMQCRYAGHCVRFYSVAEHCVLLSRHLQAEHGRLVARWALLHDASEAYILDIPRPLKPELANYREVEDRLMEVIANRFHLYIEMPSVLKDADYRILADEIAQNLVPLQWDNTPGPPLGIDLKFWTPEQAEEEFLAQFDAVRVERSLGTW</sequence>
<dbReference type="Proteomes" id="UP001595647">
    <property type="component" value="Unassembled WGS sequence"/>
</dbReference>
<evidence type="ECO:0008006" key="3">
    <source>
        <dbReference type="Google" id="ProtNLM"/>
    </source>
</evidence>
<protein>
    <recommendedName>
        <fullName evidence="3">Phosphohydrolase</fullName>
    </recommendedName>
</protein>
<organism evidence="1 2">
    <name type="scientific">Ciceribacter thiooxidans</name>
    <dbReference type="NCBI Taxonomy" id="1969821"/>
    <lineage>
        <taxon>Bacteria</taxon>
        <taxon>Pseudomonadati</taxon>
        <taxon>Pseudomonadota</taxon>
        <taxon>Alphaproteobacteria</taxon>
        <taxon>Hyphomicrobiales</taxon>
        <taxon>Rhizobiaceae</taxon>
        <taxon>Ciceribacter</taxon>
    </lineage>
</organism>
<keyword evidence="2" id="KW-1185">Reference proteome</keyword>
<dbReference type="RefSeq" id="WP_182305409.1">
    <property type="nucleotide sequence ID" value="NZ_CP059896.1"/>
</dbReference>
<proteinExistence type="predicted"/>